<feature type="transmembrane region" description="Helical" evidence="1">
    <location>
        <begin position="769"/>
        <end position="789"/>
    </location>
</feature>
<keyword evidence="1" id="KW-0812">Transmembrane</keyword>
<evidence type="ECO:0000256" key="1">
    <source>
        <dbReference type="SAM" id="Phobius"/>
    </source>
</evidence>
<evidence type="ECO:0000313" key="2">
    <source>
        <dbReference type="EMBL" id="REK92127.1"/>
    </source>
</evidence>
<feature type="transmembrane region" description="Helical" evidence="1">
    <location>
        <begin position="339"/>
        <end position="358"/>
    </location>
</feature>
<dbReference type="AlphaFoldDB" id="A0A371QBT3"/>
<feature type="transmembrane region" description="Helical" evidence="1">
    <location>
        <begin position="446"/>
        <end position="464"/>
    </location>
</feature>
<dbReference type="Pfam" id="PF19683">
    <property type="entry name" value="DUF6185"/>
    <property type="match status" value="1"/>
</dbReference>
<proteinExistence type="predicted"/>
<keyword evidence="1" id="KW-0472">Membrane</keyword>
<dbReference type="Proteomes" id="UP000262477">
    <property type="component" value="Unassembled WGS sequence"/>
</dbReference>
<gene>
    <name evidence="2" type="ORF">DY245_00820</name>
</gene>
<feature type="transmembrane region" description="Helical" evidence="1">
    <location>
        <begin position="564"/>
        <end position="583"/>
    </location>
</feature>
<reference evidence="2 3" key="1">
    <citation type="submission" date="2018-08" db="EMBL/GenBank/DDBJ databases">
        <title>Streptomyces NEAU-D10 sp. nov., a novel Actinomycete isolated from soil.</title>
        <authorList>
            <person name="Jin L."/>
        </authorList>
    </citation>
    <scope>NUCLEOTIDE SEQUENCE [LARGE SCALE GENOMIC DNA]</scope>
    <source>
        <strain evidence="2 3">NEAU-D10</strain>
    </source>
</reference>
<feature type="transmembrane region" description="Helical" evidence="1">
    <location>
        <begin position="504"/>
        <end position="522"/>
    </location>
</feature>
<keyword evidence="1" id="KW-1133">Transmembrane helix</keyword>
<dbReference type="EMBL" id="QUAC01000006">
    <property type="protein sequence ID" value="REK92127.1"/>
    <property type="molecule type" value="Genomic_DNA"/>
</dbReference>
<name>A0A371QBT3_STRIH</name>
<evidence type="ECO:0000313" key="3">
    <source>
        <dbReference type="Proteomes" id="UP000262477"/>
    </source>
</evidence>
<feature type="transmembrane region" description="Helical" evidence="1">
    <location>
        <begin position="301"/>
        <end position="319"/>
    </location>
</feature>
<comment type="caution">
    <text evidence="2">The sequence shown here is derived from an EMBL/GenBank/DDBJ whole genome shotgun (WGS) entry which is preliminary data.</text>
</comment>
<feature type="transmembrane region" description="Helical" evidence="1">
    <location>
        <begin position="224"/>
        <end position="249"/>
    </location>
</feature>
<organism evidence="2 3">
    <name type="scientific">Streptomyces inhibens</name>
    <dbReference type="NCBI Taxonomy" id="2293571"/>
    <lineage>
        <taxon>Bacteria</taxon>
        <taxon>Bacillati</taxon>
        <taxon>Actinomycetota</taxon>
        <taxon>Actinomycetes</taxon>
        <taxon>Kitasatosporales</taxon>
        <taxon>Streptomycetaceae</taxon>
        <taxon>Streptomyces</taxon>
    </lineage>
</organism>
<accession>A0A371QBT3</accession>
<feature type="transmembrane region" description="Helical" evidence="1">
    <location>
        <begin position="736"/>
        <end position="757"/>
    </location>
</feature>
<feature type="transmembrane region" description="Helical" evidence="1">
    <location>
        <begin position="847"/>
        <end position="865"/>
    </location>
</feature>
<keyword evidence="3" id="KW-1185">Reference proteome</keyword>
<feature type="transmembrane region" description="Helical" evidence="1">
    <location>
        <begin position="365"/>
        <end position="386"/>
    </location>
</feature>
<feature type="transmembrane region" description="Helical" evidence="1">
    <location>
        <begin position="406"/>
        <end position="426"/>
    </location>
</feature>
<feature type="transmembrane region" description="Helical" evidence="1">
    <location>
        <begin position="542"/>
        <end position="558"/>
    </location>
</feature>
<feature type="transmembrane region" description="Helical" evidence="1">
    <location>
        <begin position="795"/>
        <end position="815"/>
    </location>
</feature>
<protein>
    <submittedName>
        <fullName evidence="2">Uncharacterized protein</fullName>
    </submittedName>
</protein>
<sequence>MLLVGLVCWGGWPARSDAVGASSADDCHAAQLTAARTDVELRLRNHDRTVPEAIGVMTVRVPTSWPYADDLLLSENSELYRRAMRCLLRERQSMKRPEEWRTHNPRVMAVASWVEVRYETLFQFNSGGHFDVGPWVMDVHHGNWALKLVPPQALRGAHWNRVEIDLGGLGASKVSPRPSTAKNGHLVWTGLRRPAAREPMVTVQVLPPWQRAWAATAKGTEPLLVVNAAGVTTWWMATSIAIVLAALCARRQPAGRQLTELERSSSTALWWWGLLKATLRARRQPADSQLTELEKSSSTALWRWGLLKAALGLMVLLLYKGMQKTAEAVTHPTPGWLDYNLRWQVLIGILAGWLLVVCARPRKSVLLAASLVAAAAGLVAAMPSLFGLPPQLATRIGVTDAGFSVLVALAAATEWLWLAGFALWAWMLAQEGGLRPTAAPWRLRRFGPALAAVTILLLGWSVWASEYTWQRVSWLSDRTTPAYHVDHVASLSLNLASVAYQIPLWYYAHAWVLTGLAIVALLRARDLTPTVSYASLTRLDRLLLAVFFAVVVAWRQNSYAGSQAFAVLWLALDIAALYGLLAVGRRRAVLTQHFEGGEGSPQLCESITEAERSDLIARARRYRELTAALRSMEHGGGEGPLSRHAVERELSRLHRWRPVTGEGGAPRPWLPVQVTVVDVALSWGPHAEWWDNARRAAALAAAFGLPGSILMVWMDYSQRFAWMRRGLYIFGVPDVVWSFIRWELVWAGAGLVLGALWRLLPGRRGPARALGLVVAYALLIGLGLLGNLITDQETGNVAVGGSLMLLILTLTSLAMDVHTFRSERRFWPNRVGQLLSIYQIRSFSTQVAYVLVQVIAVLTIFKFFHSPDARFK</sequence>
<dbReference type="InterPro" id="IPR046176">
    <property type="entry name" value="DUF6185"/>
</dbReference>
<feature type="transmembrane region" description="Helical" evidence="1">
    <location>
        <begin position="696"/>
        <end position="716"/>
    </location>
</feature>